<reference evidence="1" key="2">
    <citation type="submission" date="2020-01" db="EMBL/GenBank/DDBJ databases">
        <authorList>
            <person name="Korhonen P.K.K."/>
            <person name="Guangxu M.G."/>
            <person name="Wang T.W."/>
            <person name="Stroehlein A.J.S."/>
            <person name="Young N.D."/>
            <person name="Ang C.-S.A."/>
            <person name="Fernando D.W.F."/>
            <person name="Lu H.L."/>
            <person name="Taylor S.T."/>
            <person name="Ehtesham M.E.M."/>
            <person name="Najaraj S.H.N."/>
            <person name="Harsha G.H.G."/>
            <person name="Madugundu A.M."/>
            <person name="Renuse S.R."/>
            <person name="Holt D.H."/>
            <person name="Pandey A.P."/>
            <person name="Papenfuss A.P."/>
            <person name="Gasser R.B.G."/>
            <person name="Fischer K.F."/>
        </authorList>
    </citation>
    <scope>NUCLEOTIDE SEQUENCE</scope>
    <source>
        <strain evidence="1">SSS_KF_BRIS2020</strain>
    </source>
</reference>
<dbReference type="AlphaFoldDB" id="A0A834RJC4"/>
<dbReference type="EMBL" id="WVUK01000051">
    <property type="protein sequence ID" value="KAF7494918.1"/>
    <property type="molecule type" value="Genomic_DNA"/>
</dbReference>
<reference evidence="3" key="1">
    <citation type="journal article" date="2020" name="PLoS Negl. Trop. Dis.">
        <title>High-quality nuclear genome for Sarcoptes scabiei-A critical resource for a neglected parasite.</title>
        <authorList>
            <person name="Korhonen P.K."/>
            <person name="Gasser R.B."/>
            <person name="Ma G."/>
            <person name="Wang T."/>
            <person name="Stroehlein A.J."/>
            <person name="Young N.D."/>
            <person name="Ang C.S."/>
            <person name="Fernando D.D."/>
            <person name="Lu H.C."/>
            <person name="Taylor S."/>
            <person name="Reynolds S.L."/>
            <person name="Mofiz E."/>
            <person name="Najaraj S.H."/>
            <person name="Gowda H."/>
            <person name="Madugundu A."/>
            <person name="Renuse S."/>
            <person name="Holt D."/>
            <person name="Pandey A."/>
            <person name="Papenfuss A.T."/>
            <person name="Fischer K."/>
        </authorList>
    </citation>
    <scope>NUCLEOTIDE SEQUENCE [LARGE SCALE GENOMIC DNA]</scope>
</reference>
<dbReference type="EnsemblMetazoa" id="SSS_4970s_mrna">
    <property type="protein sequence ID" value="KAF7494918.1"/>
    <property type="gene ID" value="SSS_4970"/>
</dbReference>
<sequence>MVRCVLLSMSNNQAPCEHFDPLNLDPLHRLSDDFLRKPQKHAEYSINLASSRDMEVFNSFLLIVDQNFTNQWTMCSAKTVSMTNNQAPCEHFDPFNSDHLKKLRDDYIRMPKRHAEYLINLASSCGLIKVHQIVNLCEQRPASDDQVERFRCEYHKYIHMIKATDVEPAY</sequence>
<keyword evidence="3" id="KW-1185">Reference proteome</keyword>
<evidence type="ECO:0000313" key="2">
    <source>
        <dbReference type="EnsemblMetazoa" id="KAF7494918.1"/>
    </source>
</evidence>
<evidence type="ECO:0000313" key="1">
    <source>
        <dbReference type="EMBL" id="KAF7494918.1"/>
    </source>
</evidence>
<reference evidence="2" key="3">
    <citation type="submission" date="2022-06" db="UniProtKB">
        <authorList>
            <consortium name="EnsemblMetazoa"/>
        </authorList>
    </citation>
    <scope>IDENTIFICATION</scope>
</reference>
<dbReference type="Proteomes" id="UP000070412">
    <property type="component" value="Unassembled WGS sequence"/>
</dbReference>
<accession>A0A834RJC4</accession>
<name>A0A834RJC4_SARSC</name>
<proteinExistence type="predicted"/>
<organism evidence="1">
    <name type="scientific">Sarcoptes scabiei</name>
    <name type="common">Itch mite</name>
    <name type="synonym">Acarus scabiei</name>
    <dbReference type="NCBI Taxonomy" id="52283"/>
    <lineage>
        <taxon>Eukaryota</taxon>
        <taxon>Metazoa</taxon>
        <taxon>Ecdysozoa</taxon>
        <taxon>Arthropoda</taxon>
        <taxon>Chelicerata</taxon>
        <taxon>Arachnida</taxon>
        <taxon>Acari</taxon>
        <taxon>Acariformes</taxon>
        <taxon>Sarcoptiformes</taxon>
        <taxon>Astigmata</taxon>
        <taxon>Psoroptidia</taxon>
        <taxon>Sarcoptoidea</taxon>
        <taxon>Sarcoptidae</taxon>
        <taxon>Sarcoptinae</taxon>
        <taxon>Sarcoptes</taxon>
    </lineage>
</organism>
<protein>
    <submittedName>
        <fullName evidence="1 2">Uncharacterized protein</fullName>
    </submittedName>
</protein>
<evidence type="ECO:0000313" key="3">
    <source>
        <dbReference type="Proteomes" id="UP000070412"/>
    </source>
</evidence>
<gene>
    <name evidence="1" type="ORF">SSS_4970</name>
</gene>